<dbReference type="OrthoDB" id="6432521at2759"/>
<reference evidence="1 2" key="1">
    <citation type="journal article" date="2019" name="Sci. Rep.">
        <title>Orb-weaving spider Araneus ventricosus genome elucidates the spidroin gene catalogue.</title>
        <authorList>
            <person name="Kono N."/>
            <person name="Nakamura H."/>
            <person name="Ohtoshi R."/>
            <person name="Moran D.A.P."/>
            <person name="Shinohara A."/>
            <person name="Yoshida Y."/>
            <person name="Fujiwara M."/>
            <person name="Mori M."/>
            <person name="Tomita M."/>
            <person name="Arakawa K."/>
        </authorList>
    </citation>
    <scope>NUCLEOTIDE SEQUENCE [LARGE SCALE GENOMIC DNA]</scope>
</reference>
<sequence>MTVSLKDSALLVKLFYKNNDCAPVALQKFRTLKGMKKGVGPMTAQGLLKMIQKFEKTGSFAAQSGRGRKRIDSTVVEEVATAVQEESSGGVQPCSAREIARTSDRPVSTVQKIPRNILHCYPYKISHVQELFPSDLPARETFALEFLARMELDNEWPWKILWTDEAHFHLIGYVNTQNCRIWATENPLETQPVPLHPAKVTVWSGFTVSFIIGPYFFEKTGALGPVTVTVTGQRCECLLRNHVIPALQQRGTDHFYARWRSPAHCKSREAAAEAAFRKC</sequence>
<protein>
    <recommendedName>
        <fullName evidence="3">DUF4817 domain-containing protein</fullName>
    </recommendedName>
</protein>
<dbReference type="Proteomes" id="UP000499080">
    <property type="component" value="Unassembled WGS sequence"/>
</dbReference>
<dbReference type="InterPro" id="IPR036397">
    <property type="entry name" value="RNaseH_sf"/>
</dbReference>
<name>A0A4Y2KSM3_ARAVE</name>
<gene>
    <name evidence="1" type="ORF">AVEN_84143_1</name>
</gene>
<dbReference type="EMBL" id="BGPR01004979">
    <property type="protein sequence ID" value="GBN05554.1"/>
    <property type="molecule type" value="Genomic_DNA"/>
</dbReference>
<dbReference type="PANTHER" id="PTHR47326:SF1">
    <property type="entry name" value="HTH PSQ-TYPE DOMAIN-CONTAINING PROTEIN"/>
    <property type="match status" value="1"/>
</dbReference>
<comment type="caution">
    <text evidence="1">The sequence shown here is derived from an EMBL/GenBank/DDBJ whole genome shotgun (WGS) entry which is preliminary data.</text>
</comment>
<dbReference type="PANTHER" id="PTHR47326">
    <property type="entry name" value="TRANSPOSABLE ELEMENT TC3 TRANSPOSASE-LIKE PROTEIN"/>
    <property type="match status" value="1"/>
</dbReference>
<organism evidence="1 2">
    <name type="scientific">Araneus ventricosus</name>
    <name type="common">Orbweaver spider</name>
    <name type="synonym">Epeira ventricosa</name>
    <dbReference type="NCBI Taxonomy" id="182803"/>
    <lineage>
        <taxon>Eukaryota</taxon>
        <taxon>Metazoa</taxon>
        <taxon>Ecdysozoa</taxon>
        <taxon>Arthropoda</taxon>
        <taxon>Chelicerata</taxon>
        <taxon>Arachnida</taxon>
        <taxon>Araneae</taxon>
        <taxon>Araneomorphae</taxon>
        <taxon>Entelegynae</taxon>
        <taxon>Araneoidea</taxon>
        <taxon>Araneidae</taxon>
        <taxon>Araneus</taxon>
    </lineage>
</organism>
<evidence type="ECO:0000313" key="2">
    <source>
        <dbReference type="Proteomes" id="UP000499080"/>
    </source>
</evidence>
<keyword evidence="2" id="KW-1185">Reference proteome</keyword>
<accession>A0A4Y2KSM3</accession>
<dbReference type="GO" id="GO:0003676">
    <property type="term" value="F:nucleic acid binding"/>
    <property type="evidence" value="ECO:0007669"/>
    <property type="project" value="InterPro"/>
</dbReference>
<proteinExistence type="predicted"/>
<evidence type="ECO:0008006" key="3">
    <source>
        <dbReference type="Google" id="ProtNLM"/>
    </source>
</evidence>
<dbReference type="AlphaFoldDB" id="A0A4Y2KSM3"/>
<evidence type="ECO:0000313" key="1">
    <source>
        <dbReference type="EMBL" id="GBN05554.1"/>
    </source>
</evidence>
<dbReference type="Gene3D" id="3.30.420.10">
    <property type="entry name" value="Ribonuclease H-like superfamily/Ribonuclease H"/>
    <property type="match status" value="1"/>
</dbReference>